<comment type="subcellular location">
    <subcellularLocation>
        <location evidence="1">Cell membrane</location>
        <topology evidence="1">Multi-pass membrane protein</topology>
    </subcellularLocation>
</comment>
<evidence type="ECO:0000259" key="11">
    <source>
        <dbReference type="PROSITE" id="PS50262"/>
    </source>
</evidence>
<feature type="transmembrane region" description="Helical" evidence="10">
    <location>
        <begin position="7"/>
        <end position="29"/>
    </location>
</feature>
<evidence type="ECO:0000256" key="8">
    <source>
        <dbReference type="ARBA" id="ARBA00023170"/>
    </source>
</evidence>
<dbReference type="Ensembl" id="ENSGAGT00000027485.1">
    <property type="protein sequence ID" value="ENSGAGP00000024138.1"/>
    <property type="gene ID" value="ENSGAGG00000017653.1"/>
</dbReference>
<evidence type="ECO:0000313" key="13">
    <source>
        <dbReference type="Proteomes" id="UP000291020"/>
    </source>
</evidence>
<evidence type="ECO:0000256" key="1">
    <source>
        <dbReference type="ARBA" id="ARBA00004651"/>
    </source>
</evidence>
<dbReference type="GO" id="GO:0004930">
    <property type="term" value="F:G protein-coupled receptor activity"/>
    <property type="evidence" value="ECO:0007669"/>
    <property type="project" value="UniProtKB-KW"/>
</dbReference>
<evidence type="ECO:0000313" key="12">
    <source>
        <dbReference type="Ensembl" id="ENSGAGP00000024138.1"/>
    </source>
</evidence>
<dbReference type="Proteomes" id="UP000291020">
    <property type="component" value="Unassembled WGS sequence"/>
</dbReference>
<dbReference type="GO" id="GO:0005886">
    <property type="term" value="C:plasma membrane"/>
    <property type="evidence" value="ECO:0007669"/>
    <property type="project" value="UniProtKB-SubCell"/>
</dbReference>
<evidence type="ECO:0000256" key="6">
    <source>
        <dbReference type="ARBA" id="ARBA00023040"/>
    </source>
</evidence>
<reference evidence="12" key="3">
    <citation type="submission" date="2025-09" db="UniProtKB">
        <authorList>
            <consortium name="Ensembl"/>
        </authorList>
    </citation>
    <scope>IDENTIFICATION</scope>
</reference>
<dbReference type="AlphaFoldDB" id="A0A452I908"/>
<feature type="transmembrane region" description="Helical" evidence="10">
    <location>
        <begin position="161"/>
        <end position="181"/>
    </location>
</feature>
<accession>A0A452I908</accession>
<keyword evidence="4" id="KW-0552">Olfaction</keyword>
<keyword evidence="13" id="KW-1185">Reference proteome</keyword>
<dbReference type="InterPro" id="IPR047132">
    <property type="entry name" value="Olfact_rcpt_6C-like"/>
</dbReference>
<keyword evidence="5 10" id="KW-1133">Transmembrane helix</keyword>
<dbReference type="PROSITE" id="PS50262">
    <property type="entry name" value="G_PROTEIN_RECEP_F1_2"/>
    <property type="match status" value="1"/>
</dbReference>
<keyword evidence="6" id="KW-0297">G-protein coupled receptor</keyword>
<dbReference type="STRING" id="38772.ENSGAGP00000024138"/>
<dbReference type="InterPro" id="IPR017452">
    <property type="entry name" value="GPCR_Rhodpsn_7TM"/>
</dbReference>
<name>A0A452I908_9SAUR</name>
<evidence type="ECO:0000256" key="4">
    <source>
        <dbReference type="ARBA" id="ARBA00022725"/>
    </source>
</evidence>
<dbReference type="Pfam" id="PF13853">
    <property type="entry name" value="7tm_4"/>
    <property type="match status" value="1"/>
</dbReference>
<evidence type="ECO:0000256" key="2">
    <source>
        <dbReference type="ARBA" id="ARBA00022475"/>
    </source>
</evidence>
<organism evidence="12 13">
    <name type="scientific">Gopherus agassizii</name>
    <name type="common">Agassiz's desert tortoise</name>
    <dbReference type="NCBI Taxonomy" id="38772"/>
    <lineage>
        <taxon>Eukaryota</taxon>
        <taxon>Metazoa</taxon>
        <taxon>Chordata</taxon>
        <taxon>Craniata</taxon>
        <taxon>Vertebrata</taxon>
        <taxon>Euteleostomi</taxon>
        <taxon>Archelosauria</taxon>
        <taxon>Testudinata</taxon>
        <taxon>Testudines</taxon>
        <taxon>Cryptodira</taxon>
        <taxon>Durocryptodira</taxon>
        <taxon>Testudinoidea</taxon>
        <taxon>Testudinidae</taxon>
        <taxon>Gopherus</taxon>
    </lineage>
</organism>
<keyword evidence="3 10" id="KW-0812">Transmembrane</keyword>
<dbReference type="GO" id="GO:0004984">
    <property type="term" value="F:olfactory receptor activity"/>
    <property type="evidence" value="ECO:0007669"/>
    <property type="project" value="InterPro"/>
</dbReference>
<dbReference type="InterPro" id="IPR000725">
    <property type="entry name" value="Olfact_rcpt"/>
</dbReference>
<keyword evidence="9" id="KW-0807">Transducer</keyword>
<reference evidence="13" key="1">
    <citation type="journal article" date="2017" name="PLoS ONE">
        <title>The Agassiz's desert tortoise genome provides a resource for the conservation of a threatened species.</title>
        <authorList>
            <person name="Tollis M."/>
            <person name="DeNardo D.F."/>
            <person name="Cornelius J.A."/>
            <person name="Dolby G.A."/>
            <person name="Edwards T."/>
            <person name="Henen B.T."/>
            <person name="Karl A.E."/>
            <person name="Murphy R.W."/>
            <person name="Kusumi K."/>
        </authorList>
    </citation>
    <scope>NUCLEOTIDE SEQUENCE [LARGE SCALE GENOMIC DNA]</scope>
</reference>
<dbReference type="PANTHER" id="PTHR26454:SF51">
    <property type="entry name" value="OLFACTORY RECEPTOR 6M1"/>
    <property type="match status" value="1"/>
</dbReference>
<dbReference type="PANTHER" id="PTHR26454">
    <property type="entry name" value="OLFACTORY RECEPTOR"/>
    <property type="match status" value="1"/>
</dbReference>
<dbReference type="SUPFAM" id="SSF81321">
    <property type="entry name" value="Family A G protein-coupled receptor-like"/>
    <property type="match status" value="1"/>
</dbReference>
<feature type="domain" description="G-protein coupled receptors family 1 profile" evidence="11">
    <location>
        <begin position="17"/>
        <end position="124"/>
    </location>
</feature>
<proteinExistence type="predicted"/>
<evidence type="ECO:0000256" key="9">
    <source>
        <dbReference type="ARBA" id="ARBA00023224"/>
    </source>
</evidence>
<keyword evidence="7 10" id="KW-0472">Membrane</keyword>
<evidence type="ECO:0000256" key="7">
    <source>
        <dbReference type="ARBA" id="ARBA00023136"/>
    </source>
</evidence>
<evidence type="ECO:0000256" key="10">
    <source>
        <dbReference type="SAM" id="Phobius"/>
    </source>
</evidence>
<keyword evidence="8" id="KW-0675">Receptor</keyword>
<dbReference type="FunFam" id="1.20.1070.10:FF:000013">
    <property type="entry name" value="Olfactory receptor"/>
    <property type="match status" value="1"/>
</dbReference>
<dbReference type="Gene3D" id="1.20.1070.10">
    <property type="entry name" value="Rhodopsin 7-helix transmembrane proteins"/>
    <property type="match status" value="1"/>
</dbReference>
<keyword evidence="2" id="KW-1003">Cell membrane</keyword>
<protein>
    <recommendedName>
        <fullName evidence="11">G-protein coupled receptors family 1 profile domain-containing protein</fullName>
    </recommendedName>
</protein>
<keyword evidence="4" id="KW-0716">Sensory transduction</keyword>
<evidence type="ECO:0000256" key="5">
    <source>
        <dbReference type="ARBA" id="ARBA00022989"/>
    </source>
</evidence>
<evidence type="ECO:0000256" key="3">
    <source>
        <dbReference type="ARBA" id="ARBA00022692"/>
    </source>
</evidence>
<sequence>IFLFVVLLMTYLLSVMGNVVIISLIWTNYLPHTPMYFFLSNLSFLDILFRTVIASKMLSNLPVERESISFTGCITQTYFYFFPGTVDFILQALMSFDWHVAICNPLWFKVIMNSRACFLMVFGVPSSLPCCSHSLNHFFRDIAAFLQVACVETHVIKLIDFLLSSLVVLSSLVLTAVSYGYTISTILRIPLGQGRQKAFSTHISHITVVTSACRSSIFMYFCPNQSCSLDFDKVAAVLRSKVKEVLKDTVSRTLFSKGTK</sequence>
<reference evidence="12" key="2">
    <citation type="submission" date="2025-08" db="UniProtKB">
        <authorList>
            <consortium name="Ensembl"/>
        </authorList>
    </citation>
    <scope>IDENTIFICATION</scope>
</reference>